<proteinExistence type="predicted"/>
<keyword evidence="2" id="KW-1185">Reference proteome</keyword>
<dbReference type="EMBL" id="ML979137">
    <property type="protein sequence ID" value="KAF1914752.1"/>
    <property type="molecule type" value="Genomic_DNA"/>
</dbReference>
<sequence length="58" mass="6654">MNLKEGRPPIMTLPIRFISSDNICRTHADWHLNRVCWPWWGLGICTESEYVSSFCGAG</sequence>
<protein>
    <submittedName>
        <fullName evidence="1">Uncharacterized protein</fullName>
    </submittedName>
</protein>
<name>A0A6A5QHB5_AMPQU</name>
<reference evidence="1" key="1">
    <citation type="journal article" date="2020" name="Stud. Mycol.">
        <title>101 Dothideomycetes genomes: a test case for predicting lifestyles and emergence of pathogens.</title>
        <authorList>
            <person name="Haridas S."/>
            <person name="Albert R."/>
            <person name="Binder M."/>
            <person name="Bloem J."/>
            <person name="Labutti K."/>
            <person name="Salamov A."/>
            <person name="Andreopoulos B."/>
            <person name="Baker S."/>
            <person name="Barry K."/>
            <person name="Bills G."/>
            <person name="Bluhm B."/>
            <person name="Cannon C."/>
            <person name="Castanera R."/>
            <person name="Culley D."/>
            <person name="Daum C."/>
            <person name="Ezra D."/>
            <person name="Gonzalez J."/>
            <person name="Henrissat B."/>
            <person name="Kuo A."/>
            <person name="Liang C."/>
            <person name="Lipzen A."/>
            <person name="Lutzoni F."/>
            <person name="Magnuson J."/>
            <person name="Mondo S."/>
            <person name="Nolan M."/>
            <person name="Ohm R."/>
            <person name="Pangilinan J."/>
            <person name="Park H.-J."/>
            <person name="Ramirez L."/>
            <person name="Alfaro M."/>
            <person name="Sun H."/>
            <person name="Tritt A."/>
            <person name="Yoshinaga Y."/>
            <person name="Zwiers L.-H."/>
            <person name="Turgeon B."/>
            <person name="Goodwin S."/>
            <person name="Spatafora J."/>
            <person name="Crous P."/>
            <person name="Grigoriev I."/>
        </authorList>
    </citation>
    <scope>NUCLEOTIDE SEQUENCE</scope>
    <source>
        <strain evidence="1">HMLAC05119</strain>
    </source>
</reference>
<accession>A0A6A5QHB5</accession>
<dbReference type="AlphaFoldDB" id="A0A6A5QHB5"/>
<gene>
    <name evidence="1" type="ORF">BDU57DRAFT_303509</name>
</gene>
<dbReference type="Proteomes" id="UP000800096">
    <property type="component" value="Unassembled WGS sequence"/>
</dbReference>
<organism evidence="1 2">
    <name type="scientific">Ampelomyces quisqualis</name>
    <name type="common">Powdery mildew agent</name>
    <dbReference type="NCBI Taxonomy" id="50730"/>
    <lineage>
        <taxon>Eukaryota</taxon>
        <taxon>Fungi</taxon>
        <taxon>Dikarya</taxon>
        <taxon>Ascomycota</taxon>
        <taxon>Pezizomycotina</taxon>
        <taxon>Dothideomycetes</taxon>
        <taxon>Pleosporomycetidae</taxon>
        <taxon>Pleosporales</taxon>
        <taxon>Pleosporineae</taxon>
        <taxon>Phaeosphaeriaceae</taxon>
        <taxon>Ampelomyces</taxon>
    </lineage>
</organism>
<evidence type="ECO:0000313" key="2">
    <source>
        <dbReference type="Proteomes" id="UP000800096"/>
    </source>
</evidence>
<evidence type="ECO:0000313" key="1">
    <source>
        <dbReference type="EMBL" id="KAF1914752.1"/>
    </source>
</evidence>